<protein>
    <recommendedName>
        <fullName evidence="3">TLDc domain-containing protein</fullName>
    </recommendedName>
</protein>
<sequence>MLSYENGEPNFHDNLIRGVSFASNMDSFDSELYFDIDHIIQWVKCSPNENESLFLISRGILKFHNVSDLCMNISWGDTQYKQYSGYQGGLYISDIKKELVSSSLGGSEEYYRWDINTNNKDSIITFGASSFSLELLGNPLTVNRQYLLNNERCM</sequence>
<dbReference type="RefSeq" id="WP_231826255.1">
    <property type="nucleotide sequence ID" value="NZ_CP087880.1"/>
</dbReference>
<name>A0ABY3SCA1_9ENTR</name>
<keyword evidence="2" id="KW-1185">Reference proteome</keyword>
<dbReference type="EMBL" id="CP087880">
    <property type="protein sequence ID" value="UGS43559.1"/>
    <property type="molecule type" value="Genomic_DNA"/>
</dbReference>
<gene>
    <name evidence="1" type="ORF">G163CM_43370</name>
</gene>
<evidence type="ECO:0000313" key="1">
    <source>
        <dbReference type="EMBL" id="UGS43559.1"/>
    </source>
</evidence>
<evidence type="ECO:0000313" key="2">
    <source>
        <dbReference type="Proteomes" id="UP001199659"/>
    </source>
</evidence>
<dbReference type="Proteomes" id="UP001199659">
    <property type="component" value="Chromosome"/>
</dbReference>
<proteinExistence type="predicted"/>
<evidence type="ECO:0008006" key="3">
    <source>
        <dbReference type="Google" id="ProtNLM"/>
    </source>
</evidence>
<organism evidence="1 2">
    <name type="scientific">Pseudocitrobacter corydidari</name>
    <dbReference type="NCBI Taxonomy" id="2891570"/>
    <lineage>
        <taxon>Bacteria</taxon>
        <taxon>Pseudomonadati</taxon>
        <taxon>Pseudomonadota</taxon>
        <taxon>Gammaproteobacteria</taxon>
        <taxon>Enterobacterales</taxon>
        <taxon>Enterobacteriaceae</taxon>
        <taxon>Pseudocitrobacter</taxon>
    </lineage>
</organism>
<accession>A0ABY3SCA1</accession>
<reference evidence="1 2" key="1">
    <citation type="journal article" date="2022" name="Int. J. Syst. Evol. Microbiol.">
        <title>Pseudocitrobacter corydidari sp. nov., isolated from the Asian emerald cockroach Corydidarum magnifica.</title>
        <authorList>
            <person name="Guzman J."/>
            <person name="Poehlein A."/>
            <person name="Glaeser S.P."/>
            <person name="Schwengers O."/>
            <person name="Blom J."/>
            <person name="Hollensteiner J."/>
            <person name="Kampfer P."/>
            <person name="Vilcinskas A."/>
        </authorList>
    </citation>
    <scope>NUCLEOTIDE SEQUENCE [LARGE SCALE GENOMIC DNA]</scope>
    <source>
        <strain evidence="1">G163CM</strain>
    </source>
</reference>